<keyword evidence="2" id="KW-0614">Plasmid</keyword>
<name>A0ABS2V5E6_9ACTN</name>
<evidence type="ECO:0000256" key="1">
    <source>
        <dbReference type="SAM" id="MobiDB-lite"/>
    </source>
</evidence>
<organism evidence="2 3">
    <name type="scientific">Streptomyces zhihengii</name>
    <dbReference type="NCBI Taxonomy" id="1818004"/>
    <lineage>
        <taxon>Bacteria</taxon>
        <taxon>Bacillati</taxon>
        <taxon>Actinomycetota</taxon>
        <taxon>Actinomycetes</taxon>
        <taxon>Kitasatosporales</taxon>
        <taxon>Streptomycetaceae</taxon>
        <taxon>Streptomyces</taxon>
    </lineage>
</organism>
<accession>A0ABS2V5E6</accession>
<sequence>MQSYSDVDLTEHGADEAMRGRDEFNFTTGLQFGELTLPELNRHLADLSREQYERIHSDQTLTA</sequence>
<geneLocation type="plasmid" evidence="2">
    <name>unnamed1</name>
</geneLocation>
<evidence type="ECO:0000313" key="3">
    <source>
        <dbReference type="Proteomes" id="UP000664109"/>
    </source>
</evidence>
<dbReference type="RefSeq" id="WP_205378818.1">
    <property type="nucleotide sequence ID" value="NZ_JAFEJA010000003.1"/>
</dbReference>
<gene>
    <name evidence="2" type="ORF">JE024_39760</name>
</gene>
<proteinExistence type="predicted"/>
<reference evidence="2 3" key="1">
    <citation type="journal article" date="2016" name="Arch. Microbiol.">
        <title>Streptomyces zhihengii sp. nov., isolated from rhizospheric soil of Psammosilene tunicoides.</title>
        <authorList>
            <person name="Huang M.J."/>
            <person name="Fei J.J."/>
            <person name="Salam N."/>
            <person name="Kim C.J."/>
            <person name="Hozzein W.N."/>
            <person name="Xiao M."/>
            <person name="Huang H.Q."/>
            <person name="Li W.J."/>
        </authorList>
    </citation>
    <scope>NUCLEOTIDE SEQUENCE [LARGE SCALE GENOMIC DNA]</scope>
    <source>
        <strain evidence="2 3">YIM T102</strain>
    </source>
</reference>
<protein>
    <submittedName>
        <fullName evidence="2">Uncharacterized protein</fullName>
    </submittedName>
</protein>
<feature type="region of interest" description="Disordered" evidence="1">
    <location>
        <begin position="1"/>
        <end position="20"/>
    </location>
</feature>
<dbReference type="Proteomes" id="UP000664109">
    <property type="component" value="Unassembled WGS sequence"/>
</dbReference>
<evidence type="ECO:0000313" key="2">
    <source>
        <dbReference type="EMBL" id="MBM9624669.1"/>
    </source>
</evidence>
<feature type="compositionally biased region" description="Basic and acidic residues" evidence="1">
    <location>
        <begin position="9"/>
        <end position="20"/>
    </location>
</feature>
<comment type="caution">
    <text evidence="2">The sequence shown here is derived from an EMBL/GenBank/DDBJ whole genome shotgun (WGS) entry which is preliminary data.</text>
</comment>
<keyword evidence="3" id="KW-1185">Reference proteome</keyword>
<dbReference type="EMBL" id="JAFEJA010000003">
    <property type="protein sequence ID" value="MBM9624669.1"/>
    <property type="molecule type" value="Genomic_DNA"/>
</dbReference>